<dbReference type="CDD" id="cd01347">
    <property type="entry name" value="ligand_gated_channel"/>
    <property type="match status" value="1"/>
</dbReference>
<dbReference type="EMBL" id="JBHTIK010000011">
    <property type="protein sequence ID" value="MFD0849714.1"/>
    <property type="molecule type" value="Genomic_DNA"/>
</dbReference>
<evidence type="ECO:0000256" key="6">
    <source>
        <dbReference type="ARBA" id="ARBA00023004"/>
    </source>
</evidence>
<dbReference type="Pfam" id="PF07660">
    <property type="entry name" value="STN"/>
    <property type="match status" value="1"/>
</dbReference>
<dbReference type="Pfam" id="PF07715">
    <property type="entry name" value="Plug"/>
    <property type="match status" value="1"/>
</dbReference>
<dbReference type="InterPro" id="IPR037066">
    <property type="entry name" value="Plug_dom_sf"/>
</dbReference>
<keyword evidence="3 10" id="KW-1134">Transmembrane beta strand</keyword>
<feature type="chain" id="PRO_5046361207" evidence="12">
    <location>
        <begin position="26"/>
        <end position="834"/>
    </location>
</feature>
<name>A0ABW3C763_SPHXN</name>
<dbReference type="SUPFAM" id="SSF56935">
    <property type="entry name" value="Porins"/>
    <property type="match status" value="1"/>
</dbReference>
<keyword evidence="15" id="KW-1185">Reference proteome</keyword>
<dbReference type="InterPro" id="IPR036942">
    <property type="entry name" value="Beta-barrel_TonB_sf"/>
</dbReference>
<keyword evidence="9 10" id="KW-0998">Cell outer membrane</keyword>
<dbReference type="InterPro" id="IPR011662">
    <property type="entry name" value="Secretin/TonB_short_N"/>
</dbReference>
<dbReference type="Pfam" id="PF00593">
    <property type="entry name" value="TonB_dep_Rec_b-barrel"/>
    <property type="match status" value="1"/>
</dbReference>
<dbReference type="Proteomes" id="UP001597124">
    <property type="component" value="Unassembled WGS sequence"/>
</dbReference>
<evidence type="ECO:0000256" key="4">
    <source>
        <dbReference type="ARBA" id="ARBA00022496"/>
    </source>
</evidence>
<evidence type="ECO:0000256" key="12">
    <source>
        <dbReference type="SAM" id="SignalP"/>
    </source>
</evidence>
<comment type="similarity">
    <text evidence="10 11">Belongs to the TonB-dependent receptor family.</text>
</comment>
<dbReference type="PANTHER" id="PTHR47234:SF3">
    <property type="entry name" value="SECRETIN_TONB SHORT N-TERMINAL DOMAIN-CONTAINING PROTEIN"/>
    <property type="match status" value="1"/>
</dbReference>
<gene>
    <name evidence="14" type="ORF">ACFQ00_15375</name>
</gene>
<keyword evidence="12" id="KW-0732">Signal</keyword>
<accession>A0ABW3C763</accession>
<keyword evidence="4" id="KW-0410">Iron transport</keyword>
<keyword evidence="14" id="KW-0675">Receptor</keyword>
<keyword evidence="8 10" id="KW-0472">Membrane</keyword>
<protein>
    <submittedName>
        <fullName evidence="14">TonB-dependent receptor plug domain-containing protein</fullName>
    </submittedName>
</protein>
<keyword evidence="4" id="KW-0406">Ion transport</keyword>
<evidence type="ECO:0000256" key="7">
    <source>
        <dbReference type="ARBA" id="ARBA00023077"/>
    </source>
</evidence>
<keyword evidence="6" id="KW-0408">Iron</keyword>
<keyword evidence="7 11" id="KW-0798">TonB box</keyword>
<organism evidence="14 15">
    <name type="scientific">Sphingosinicella xenopeptidilytica</name>
    <dbReference type="NCBI Taxonomy" id="364098"/>
    <lineage>
        <taxon>Bacteria</taxon>
        <taxon>Pseudomonadati</taxon>
        <taxon>Pseudomonadota</taxon>
        <taxon>Alphaproteobacteria</taxon>
        <taxon>Sphingomonadales</taxon>
        <taxon>Sphingosinicellaceae</taxon>
        <taxon>Sphingosinicella</taxon>
    </lineage>
</organism>
<evidence type="ECO:0000256" key="3">
    <source>
        <dbReference type="ARBA" id="ARBA00022452"/>
    </source>
</evidence>
<evidence type="ECO:0000256" key="5">
    <source>
        <dbReference type="ARBA" id="ARBA00022692"/>
    </source>
</evidence>
<sequence>MTTGRKALALGIAAAWVLAAPVAAAEPIEFAVAAQPLGTALTEVARTAGLEVMFPADAVVGRRAPAISGRRTLADALDLLLAGTGLTATIENGTIVVREGGEIVVTGTRIRGGAIASPLISISGADMRAAGHSSLTEVAAALPQNFGGGQNPGIGFNVPLASGENVGSGTSINLRGLGQDATLTLFNGRRLSFGGNRQTIDVSAIPVAAVDRLEIVADGASALYGSDAVAGVANIILKRDHDGVTTSARFGASTDGGNAQQQYGIVAGTRWAGGGLIATYDYGRQSAILWRQRDYSADVNYGLSLYPELSHHSVVASGHQALGDLTVALDALYNRRSERRIYAVLADPAYPTFAVPGRTESLSIAPSLKMDAGRWSLGVFATYGFDHTRYGTDMLSGGTVTRTLRGCYCNTAWSAEANADGPLFVLPAGEVRAAFGTGYRVNDFHAYRTVGPVQDIDVSQDTYYAFGELSIPLVSPAQGLRFAHRLELSAALRYENYPGVDKVTTPRLGLVYAPTRDIDLKASWGRSFKAPTLWQQHSGQIVDLRPASTAGGIGLPASATVLTVFGGNPGLKPERASTWSVSAALHPEALPGTSVEISGFGIDYDERIVTPITQYARALSNPAFAEFVVSNPSAADIAAAFDGREFVNRAGVPYDPSNVAAVIWNANVNAAWQKVRGIDVAVRQRFELGVDTGLILSGSATWMKSRQKVSDGQPEMRLAGTAFNPPKFRTRAGATYAAPEFDLSAFVNHVGGVDQTRIVPAERLHGMTMVDLSWVYRPSGSGVFRNLVFSVSVANVLNAKPDTFRPDYVLDAPYDSTNYSALGRVVSAGISKSW</sequence>
<dbReference type="InterPro" id="IPR039426">
    <property type="entry name" value="TonB-dep_rcpt-like"/>
</dbReference>
<comment type="subcellular location">
    <subcellularLocation>
        <location evidence="1 10">Cell outer membrane</location>
        <topology evidence="1 10">Multi-pass membrane protein</topology>
    </subcellularLocation>
</comment>
<evidence type="ECO:0000313" key="15">
    <source>
        <dbReference type="Proteomes" id="UP001597124"/>
    </source>
</evidence>
<evidence type="ECO:0000256" key="2">
    <source>
        <dbReference type="ARBA" id="ARBA00022448"/>
    </source>
</evidence>
<comment type="caution">
    <text evidence="14">The sequence shown here is derived from an EMBL/GenBank/DDBJ whole genome shotgun (WGS) entry which is preliminary data.</text>
</comment>
<evidence type="ECO:0000256" key="11">
    <source>
        <dbReference type="RuleBase" id="RU003357"/>
    </source>
</evidence>
<dbReference type="RefSeq" id="WP_381492669.1">
    <property type="nucleotide sequence ID" value="NZ_JBHTIK010000011.1"/>
</dbReference>
<reference evidence="15" key="1">
    <citation type="journal article" date="2019" name="Int. J. Syst. Evol. Microbiol.">
        <title>The Global Catalogue of Microorganisms (GCM) 10K type strain sequencing project: providing services to taxonomists for standard genome sequencing and annotation.</title>
        <authorList>
            <consortium name="The Broad Institute Genomics Platform"/>
            <consortium name="The Broad Institute Genome Sequencing Center for Infectious Disease"/>
            <person name="Wu L."/>
            <person name="Ma J."/>
        </authorList>
    </citation>
    <scope>NUCLEOTIDE SEQUENCE [LARGE SCALE GENOMIC DNA]</scope>
    <source>
        <strain evidence="15">CCUG 52537</strain>
    </source>
</reference>
<dbReference type="InterPro" id="IPR000531">
    <property type="entry name" value="Beta-barrel_TonB"/>
</dbReference>
<evidence type="ECO:0000259" key="13">
    <source>
        <dbReference type="SMART" id="SM00965"/>
    </source>
</evidence>
<evidence type="ECO:0000313" key="14">
    <source>
        <dbReference type="EMBL" id="MFD0849714.1"/>
    </source>
</evidence>
<dbReference type="InterPro" id="IPR012910">
    <property type="entry name" value="Plug_dom"/>
</dbReference>
<dbReference type="PROSITE" id="PS52016">
    <property type="entry name" value="TONB_DEPENDENT_REC_3"/>
    <property type="match status" value="1"/>
</dbReference>
<dbReference type="SMART" id="SM00965">
    <property type="entry name" value="STN"/>
    <property type="match status" value="1"/>
</dbReference>
<dbReference type="PANTHER" id="PTHR47234">
    <property type="match status" value="1"/>
</dbReference>
<dbReference type="Gene3D" id="2.170.130.10">
    <property type="entry name" value="TonB-dependent receptor, plug domain"/>
    <property type="match status" value="1"/>
</dbReference>
<feature type="domain" description="Secretin/TonB short N-terminal" evidence="13">
    <location>
        <begin position="50"/>
        <end position="100"/>
    </location>
</feature>
<evidence type="ECO:0000256" key="10">
    <source>
        <dbReference type="PROSITE-ProRule" id="PRU01360"/>
    </source>
</evidence>
<evidence type="ECO:0000256" key="1">
    <source>
        <dbReference type="ARBA" id="ARBA00004571"/>
    </source>
</evidence>
<evidence type="ECO:0000256" key="8">
    <source>
        <dbReference type="ARBA" id="ARBA00023136"/>
    </source>
</evidence>
<evidence type="ECO:0000256" key="9">
    <source>
        <dbReference type="ARBA" id="ARBA00023237"/>
    </source>
</evidence>
<dbReference type="Gene3D" id="2.40.170.20">
    <property type="entry name" value="TonB-dependent receptor, beta-barrel domain"/>
    <property type="match status" value="1"/>
</dbReference>
<proteinExistence type="inferred from homology"/>
<feature type="signal peptide" evidence="12">
    <location>
        <begin position="1"/>
        <end position="25"/>
    </location>
</feature>
<keyword evidence="2 10" id="KW-0813">Transport</keyword>
<dbReference type="Gene3D" id="3.55.50.30">
    <property type="match status" value="1"/>
</dbReference>
<keyword evidence="5 10" id="KW-0812">Transmembrane</keyword>